<comment type="cofactor">
    <cofactor evidence="1">
        <name>pyridoxal 5'-phosphate</name>
        <dbReference type="ChEBI" id="CHEBI:597326"/>
    </cofactor>
</comment>
<dbReference type="PANTHER" id="PTHR48097">
    <property type="entry name" value="L-THREONINE ALDOLASE-RELATED"/>
    <property type="match status" value="1"/>
</dbReference>
<accession>A0A6J6DXB2</accession>
<organism evidence="5">
    <name type="scientific">freshwater metagenome</name>
    <dbReference type="NCBI Taxonomy" id="449393"/>
    <lineage>
        <taxon>unclassified sequences</taxon>
        <taxon>metagenomes</taxon>
        <taxon>ecological metagenomes</taxon>
    </lineage>
</organism>
<keyword evidence="3" id="KW-0663">Pyridoxal phosphate</keyword>
<dbReference type="InterPro" id="IPR015424">
    <property type="entry name" value="PyrdxlP-dep_Trfase"/>
</dbReference>
<dbReference type="InterPro" id="IPR001597">
    <property type="entry name" value="ArAA_b-elim_lyase/Thr_aldolase"/>
</dbReference>
<name>A0A6J6DXB2_9ZZZZ</name>
<evidence type="ECO:0000313" key="5">
    <source>
        <dbReference type="EMBL" id="CAB4568722.1"/>
    </source>
</evidence>
<comment type="similarity">
    <text evidence="2">Belongs to the threonine aldolase family.</text>
</comment>
<evidence type="ECO:0000256" key="2">
    <source>
        <dbReference type="ARBA" id="ARBA00006966"/>
    </source>
</evidence>
<protein>
    <submittedName>
        <fullName evidence="5">Unannotated protein</fullName>
    </submittedName>
</protein>
<sequence>MRSFASDNYAPAHPEILAALTAVNQGHQRAYGADEITAQLEHRFAELFGTATKSFLVWNGTGANVLALYSILKPWEAVICSRWSHINVDEGGAPERIIGTKLIDLPSEDAKLTPDQIAAAFIRVGDEHYAQPRVVSITQSTEYGTLYSAAEIKAIAQVTHAHDAYLHLDGARLSNAAVALGQSFKEFTTDVGVDVVSFGGTKNGLINGEAVLFLNPELGDQVKHLRKSLMQLNSKMRYTAVQLLTLLSDDLWQRSAAHANAMAATLAAEVSKLPGITLTQKVQVNSVFATVPKSVIDQVPAQFPFYVWNEHTNEVRWMCAWDTTEQDVMAFVAAIKAAL</sequence>
<dbReference type="AlphaFoldDB" id="A0A6J6DXB2"/>
<dbReference type="EMBL" id="CAEZTT010000007">
    <property type="protein sequence ID" value="CAB4568722.1"/>
    <property type="molecule type" value="Genomic_DNA"/>
</dbReference>
<evidence type="ECO:0000256" key="3">
    <source>
        <dbReference type="ARBA" id="ARBA00022898"/>
    </source>
</evidence>
<dbReference type="SUPFAM" id="SSF53383">
    <property type="entry name" value="PLP-dependent transferases"/>
    <property type="match status" value="1"/>
</dbReference>
<dbReference type="PANTHER" id="PTHR48097:SF5">
    <property type="entry name" value="LOW SPECIFICITY L-THREONINE ALDOLASE"/>
    <property type="match status" value="1"/>
</dbReference>
<evidence type="ECO:0000256" key="1">
    <source>
        <dbReference type="ARBA" id="ARBA00001933"/>
    </source>
</evidence>
<dbReference type="GO" id="GO:0006520">
    <property type="term" value="P:amino acid metabolic process"/>
    <property type="evidence" value="ECO:0007669"/>
    <property type="project" value="InterPro"/>
</dbReference>
<dbReference type="InterPro" id="IPR015421">
    <property type="entry name" value="PyrdxlP-dep_Trfase_major"/>
</dbReference>
<feature type="domain" description="Aromatic amino acid beta-eliminating lyase/threonine aldolase" evidence="4">
    <location>
        <begin position="4"/>
        <end position="291"/>
    </location>
</feature>
<reference evidence="5" key="1">
    <citation type="submission" date="2020-05" db="EMBL/GenBank/DDBJ databases">
        <authorList>
            <person name="Chiriac C."/>
            <person name="Salcher M."/>
            <person name="Ghai R."/>
            <person name="Kavagutti S V."/>
        </authorList>
    </citation>
    <scope>NUCLEOTIDE SEQUENCE</scope>
</reference>
<dbReference type="GO" id="GO:0016829">
    <property type="term" value="F:lyase activity"/>
    <property type="evidence" value="ECO:0007669"/>
    <property type="project" value="InterPro"/>
</dbReference>
<dbReference type="Pfam" id="PF01212">
    <property type="entry name" value="Beta_elim_lyase"/>
    <property type="match status" value="1"/>
</dbReference>
<proteinExistence type="inferred from homology"/>
<gene>
    <name evidence="5" type="ORF">UFOPK1726_00150</name>
</gene>
<dbReference type="Gene3D" id="3.90.1150.10">
    <property type="entry name" value="Aspartate Aminotransferase, domain 1"/>
    <property type="match status" value="1"/>
</dbReference>
<dbReference type="InterPro" id="IPR015422">
    <property type="entry name" value="PyrdxlP-dep_Trfase_small"/>
</dbReference>
<evidence type="ECO:0000259" key="4">
    <source>
        <dbReference type="Pfam" id="PF01212"/>
    </source>
</evidence>
<dbReference type="Gene3D" id="3.40.640.10">
    <property type="entry name" value="Type I PLP-dependent aspartate aminotransferase-like (Major domain)"/>
    <property type="match status" value="1"/>
</dbReference>